<feature type="transmembrane region" description="Helical" evidence="1">
    <location>
        <begin position="231"/>
        <end position="253"/>
    </location>
</feature>
<evidence type="ECO:0000313" key="2">
    <source>
        <dbReference type="EMBL" id="AGB37994.1"/>
    </source>
</evidence>
<evidence type="ECO:0000256" key="1">
    <source>
        <dbReference type="SAM" id="Phobius"/>
    </source>
</evidence>
<sequence length="288" mass="29926">MALLRSRREDSGDDPLRFALLVGLATVPFTVALSWQPPPEATTRVGGSVSGLPLLIAGALVGYRYGDSPSRVRRAGVRAGLAASIATVLLYAANAVSTVGAASTTMTAVGIALAPVVVAVGVALTVLVTAGTAVLVGWLRRRADPDRRVTKHEDDRRRGAFESRWWLPVLAYVLLVPTVALAEGVLGPDGAGVVVVVSLLVGTALLSVPALLGVFVDATVPRHESAWFPNVWAYVSLPVCGFALGYVAASLLGSPRPSAPAMAAFVAVLWLTAVGYLANRYRHAGTLS</sequence>
<evidence type="ECO:0000313" key="3">
    <source>
        <dbReference type="Proteomes" id="UP000010878"/>
    </source>
</evidence>
<keyword evidence="1" id="KW-1133">Transmembrane helix</keyword>
<dbReference type="eggNOG" id="arCOG08994">
    <property type="taxonomic scope" value="Archaea"/>
</dbReference>
<dbReference type="AlphaFoldDB" id="L0K0X2"/>
<dbReference type="KEGG" id="nou:Natoc_2215"/>
<organism evidence="2 3">
    <name type="scientific">Natronococcus occultus SP4</name>
    <dbReference type="NCBI Taxonomy" id="694430"/>
    <lineage>
        <taxon>Archaea</taxon>
        <taxon>Methanobacteriati</taxon>
        <taxon>Methanobacteriota</taxon>
        <taxon>Stenosarchaea group</taxon>
        <taxon>Halobacteria</taxon>
        <taxon>Halobacteriales</taxon>
        <taxon>Natrialbaceae</taxon>
        <taxon>Natronococcus</taxon>
    </lineage>
</organism>
<feature type="transmembrane region" description="Helical" evidence="1">
    <location>
        <begin position="192"/>
        <end position="219"/>
    </location>
</feature>
<dbReference type="HOGENOM" id="CLU_965107_0_0_2"/>
<feature type="transmembrane region" description="Helical" evidence="1">
    <location>
        <begin position="41"/>
        <end position="63"/>
    </location>
</feature>
<dbReference type="OrthoDB" id="293423at2157"/>
<dbReference type="Proteomes" id="UP000010878">
    <property type="component" value="Chromosome"/>
</dbReference>
<accession>L0K0X2</accession>
<dbReference type="EMBL" id="CP003929">
    <property type="protein sequence ID" value="AGB37994.1"/>
    <property type="molecule type" value="Genomic_DNA"/>
</dbReference>
<feature type="transmembrane region" description="Helical" evidence="1">
    <location>
        <begin position="113"/>
        <end position="139"/>
    </location>
</feature>
<dbReference type="STRING" id="694430.Natoc_2215"/>
<keyword evidence="3" id="KW-1185">Reference proteome</keyword>
<feature type="transmembrane region" description="Helical" evidence="1">
    <location>
        <begin position="16"/>
        <end position="35"/>
    </location>
</feature>
<dbReference type="Pfam" id="PF17647">
    <property type="entry name" value="DUF5518"/>
    <property type="match status" value="1"/>
</dbReference>
<keyword evidence="1" id="KW-0472">Membrane</keyword>
<name>L0K0X2_9EURY</name>
<dbReference type="GeneID" id="14403899"/>
<feature type="transmembrane region" description="Helical" evidence="1">
    <location>
        <begin position="259"/>
        <end position="278"/>
    </location>
</feature>
<dbReference type="RefSeq" id="WP_015321437.1">
    <property type="nucleotide sequence ID" value="NC_019974.1"/>
</dbReference>
<protein>
    <submittedName>
        <fullName evidence="2">Uncharacterized protein</fullName>
    </submittedName>
</protein>
<dbReference type="InterPro" id="IPR040493">
    <property type="entry name" value="DUF5518"/>
</dbReference>
<feature type="transmembrane region" description="Helical" evidence="1">
    <location>
        <begin position="165"/>
        <end position="186"/>
    </location>
</feature>
<feature type="transmembrane region" description="Helical" evidence="1">
    <location>
        <begin position="75"/>
        <end position="93"/>
    </location>
</feature>
<proteinExistence type="predicted"/>
<reference evidence="2 3" key="1">
    <citation type="submission" date="2012-11" db="EMBL/GenBank/DDBJ databases">
        <title>FINISHED of Natronococcus occultus SP4, DSM 3396.</title>
        <authorList>
            <consortium name="DOE Joint Genome Institute"/>
            <person name="Eisen J."/>
            <person name="Huntemann M."/>
            <person name="Wei C.-L."/>
            <person name="Han J."/>
            <person name="Detter J.C."/>
            <person name="Han C."/>
            <person name="Tapia R."/>
            <person name="Chen A."/>
            <person name="Kyrpides N."/>
            <person name="Mavromatis K."/>
            <person name="Markowitz V."/>
            <person name="Szeto E."/>
            <person name="Ivanova N."/>
            <person name="Mikhailova N."/>
            <person name="Ovchinnikova G."/>
            <person name="Pagani I."/>
            <person name="Pati A."/>
            <person name="Goodwin L."/>
            <person name="Nordberg H.P."/>
            <person name="Cantor M.N."/>
            <person name="Hua S.X."/>
            <person name="Woyke T."/>
            <person name="Eisen J."/>
            <person name="Klenk H.-P."/>
            <person name="Klenk H.-P."/>
        </authorList>
    </citation>
    <scope>NUCLEOTIDE SEQUENCE [LARGE SCALE GENOMIC DNA]</scope>
    <source>
        <strain evidence="2 3">SP4</strain>
    </source>
</reference>
<keyword evidence="1" id="KW-0812">Transmembrane</keyword>
<gene>
    <name evidence="2" type="ORF">Natoc_2215</name>
</gene>